<feature type="transmembrane region" description="Helical" evidence="10">
    <location>
        <begin position="109"/>
        <end position="127"/>
    </location>
</feature>
<comment type="function">
    <text evidence="9">Zinc metalloprotease that mediates intramembrane proteolysis of proteins such as ATF6, ATF6B, SREBF1/SREBP1 and SREBF2/SREBP2. Catalyzes the second step in the proteolytic activation of the sterol regulatory element-binding proteins (SREBPs) SREBF1/SREBP1 and SREBF2/SREBP2: cleaves SREBPs within the first transmembrane segment, thereby releasing the N-terminal segment with a portion of the transmembrane segment attached. Mature N-terminal SREBP fragments shuttle to the nucleus and activate gene transcription. Also mediates the second step in the proteolytic activation of the cyclic AMP-dependent transcription factor ATF-6 (ATF6 and ATF6B). Involved in intramembrane proteolysis during bone formation. In astrocytes and osteoblasts, upon DNA damage and ER stress, mediates the second step of the regulated intramembrane proteolytic activation of the transcription factor CREB3L1, leading to the inhibition of cell-cycle progression.</text>
</comment>
<evidence type="ECO:0000313" key="13">
    <source>
        <dbReference type="Proteomes" id="UP000784294"/>
    </source>
</evidence>
<dbReference type="EMBL" id="CAAALY010062236">
    <property type="protein sequence ID" value="VEL23488.1"/>
    <property type="molecule type" value="Genomic_DNA"/>
</dbReference>
<proteinExistence type="predicted"/>
<keyword evidence="7 10" id="KW-0472">Membrane</keyword>
<dbReference type="GO" id="GO:0012505">
    <property type="term" value="C:endomembrane system"/>
    <property type="evidence" value="ECO:0007669"/>
    <property type="project" value="UniProtKB-SubCell"/>
</dbReference>
<feature type="transmembrane region" description="Helical" evidence="10">
    <location>
        <begin position="29"/>
        <end position="53"/>
    </location>
</feature>
<dbReference type="Proteomes" id="UP000784294">
    <property type="component" value="Unassembled WGS sequence"/>
</dbReference>
<dbReference type="PRINTS" id="PR01000">
    <property type="entry name" value="SREBPS2PTASE"/>
</dbReference>
<dbReference type="EC" id="3.4.24.85" evidence="3"/>
<keyword evidence="5 10" id="KW-0812">Transmembrane</keyword>
<evidence type="ECO:0000259" key="11">
    <source>
        <dbReference type="Pfam" id="PF02163"/>
    </source>
</evidence>
<organism evidence="12 13">
    <name type="scientific">Protopolystoma xenopodis</name>
    <dbReference type="NCBI Taxonomy" id="117903"/>
    <lineage>
        <taxon>Eukaryota</taxon>
        <taxon>Metazoa</taxon>
        <taxon>Spiralia</taxon>
        <taxon>Lophotrochozoa</taxon>
        <taxon>Platyhelminthes</taxon>
        <taxon>Monogenea</taxon>
        <taxon>Polyopisthocotylea</taxon>
        <taxon>Polystomatidea</taxon>
        <taxon>Polystomatidae</taxon>
        <taxon>Protopolystoma</taxon>
    </lineage>
</organism>
<name>A0A3S5BXS1_9PLAT</name>
<evidence type="ECO:0000256" key="9">
    <source>
        <dbReference type="ARBA" id="ARBA00045828"/>
    </source>
</evidence>
<evidence type="ECO:0000256" key="2">
    <source>
        <dbReference type="ARBA" id="ARBA00004127"/>
    </source>
</evidence>
<dbReference type="OrthoDB" id="69989at2759"/>
<evidence type="ECO:0000256" key="8">
    <source>
        <dbReference type="ARBA" id="ARBA00032658"/>
    </source>
</evidence>
<feature type="domain" description="Peptidase M50" evidence="11">
    <location>
        <begin position="83"/>
        <end position="217"/>
    </location>
</feature>
<dbReference type="PANTHER" id="PTHR13325">
    <property type="entry name" value="PROTEASE M50 MEMBRANE-BOUND TRANSCRIPTION FACTOR SITE 2 PROTEASE"/>
    <property type="match status" value="1"/>
</dbReference>
<accession>A0A3S5BXS1</accession>
<sequence length="339" mass="37654">MLQANLFTHRFNYLFDRICQLEFVPWNAWFSAGALFSSLFMIMSVFILLLLVYNTVTKQPIEKQVIKPVMPGVNLPLSHLGFYMLTLLICAILHEAGHALAALRERVRLHGFGIFLLGVYPGAFVNLDRNDLQSLSPVRQLRIYCAGVWHNAVIVFLSIALFYSLPWVLMPAYFTGQGVGVTYLKEGSVVTGNRGLLVGDAITRINACPVQNQTDWYRCLEEAHTRPTGYCVSGTYLSIVGSHDPARINQSHHYPGARRALSAVAIAQNIHIGPADISSKSEAKPAQNAHKPVDCCPSQSASTHLCFTYFVYGVKSNPSRVLIARIRSLHHTFPSPSLI</sequence>
<gene>
    <name evidence="12" type="ORF">PXEA_LOCUS16928</name>
</gene>
<dbReference type="PANTHER" id="PTHR13325:SF3">
    <property type="entry name" value="MEMBRANE-BOUND TRANSCRIPTION FACTOR SITE-2 PROTEASE"/>
    <property type="match status" value="1"/>
</dbReference>
<keyword evidence="6 10" id="KW-1133">Transmembrane helix</keyword>
<dbReference type="Pfam" id="PF02163">
    <property type="entry name" value="Peptidase_M50"/>
    <property type="match status" value="1"/>
</dbReference>
<dbReference type="InterPro" id="IPR001193">
    <property type="entry name" value="MBTPS2"/>
</dbReference>
<feature type="transmembrane region" description="Helical" evidence="10">
    <location>
        <begin position="73"/>
        <end position="94"/>
    </location>
</feature>
<dbReference type="InterPro" id="IPR008915">
    <property type="entry name" value="Peptidase_M50"/>
</dbReference>
<feature type="transmembrane region" description="Helical" evidence="10">
    <location>
        <begin position="148"/>
        <end position="169"/>
    </location>
</feature>
<dbReference type="GO" id="GO:0004222">
    <property type="term" value="F:metalloendopeptidase activity"/>
    <property type="evidence" value="ECO:0007669"/>
    <property type="project" value="InterPro"/>
</dbReference>
<comment type="subcellular location">
    <subcellularLocation>
        <location evidence="2">Endomembrane system</location>
        <topology evidence="2">Multi-pass membrane protein</topology>
    </subcellularLocation>
</comment>
<evidence type="ECO:0000256" key="6">
    <source>
        <dbReference type="ARBA" id="ARBA00022989"/>
    </source>
</evidence>
<reference evidence="12" key="1">
    <citation type="submission" date="2018-11" db="EMBL/GenBank/DDBJ databases">
        <authorList>
            <consortium name="Pathogen Informatics"/>
        </authorList>
    </citation>
    <scope>NUCLEOTIDE SEQUENCE</scope>
</reference>
<dbReference type="GO" id="GO:0016020">
    <property type="term" value="C:membrane"/>
    <property type="evidence" value="ECO:0007669"/>
    <property type="project" value="InterPro"/>
</dbReference>
<evidence type="ECO:0000313" key="12">
    <source>
        <dbReference type="EMBL" id="VEL23488.1"/>
    </source>
</evidence>
<protein>
    <recommendedName>
        <fullName evidence="4">Membrane-bound transcription factor site-2 protease</fullName>
        <ecNumber evidence="3">3.4.24.85</ecNumber>
    </recommendedName>
    <alternativeName>
        <fullName evidence="8">Endopeptidase S2P</fullName>
    </alternativeName>
</protein>
<dbReference type="GO" id="GO:1905897">
    <property type="term" value="P:regulation of response to endoplasmic reticulum stress"/>
    <property type="evidence" value="ECO:0007669"/>
    <property type="project" value="TreeGrafter"/>
</dbReference>
<dbReference type="GO" id="GO:0031293">
    <property type="term" value="P:membrane protein intracellular domain proteolysis"/>
    <property type="evidence" value="ECO:0007669"/>
    <property type="project" value="TreeGrafter"/>
</dbReference>
<keyword evidence="13" id="KW-1185">Reference proteome</keyword>
<dbReference type="CDD" id="cd06775">
    <property type="entry name" value="cpPDZ_MBTPS2-like"/>
    <property type="match status" value="1"/>
</dbReference>
<comment type="catalytic activity">
    <reaction evidence="1">
        <text>Cleaves several transcription factors that are type-2 transmembrane proteins within membrane-spanning domains. Known substrates include sterol regulatory element-binding protein (SREBP) -1, SREBP-2 and forms of the transcriptional activator ATF6. SREBP-2 is cleaved at the site 477-DRSRILL-|-CVLTFLCLSFNPLTSLLQWGGA-505. The residues Asn-Pro, 11 residues distal to the site of cleavage in the membrane-spanning domain, are important for cleavage by S2P endopeptidase. Replacement of either of these residues does not prevent cleavage, but there is no cleavage if both of these residues are replaced.</text>
        <dbReference type="EC" id="3.4.24.85"/>
    </reaction>
</comment>
<evidence type="ECO:0000256" key="3">
    <source>
        <dbReference type="ARBA" id="ARBA00012347"/>
    </source>
</evidence>
<evidence type="ECO:0000256" key="7">
    <source>
        <dbReference type="ARBA" id="ARBA00023136"/>
    </source>
</evidence>
<evidence type="ECO:0000256" key="5">
    <source>
        <dbReference type="ARBA" id="ARBA00022692"/>
    </source>
</evidence>
<evidence type="ECO:0000256" key="1">
    <source>
        <dbReference type="ARBA" id="ARBA00001350"/>
    </source>
</evidence>
<dbReference type="GO" id="GO:0005737">
    <property type="term" value="C:cytoplasm"/>
    <property type="evidence" value="ECO:0007669"/>
    <property type="project" value="TreeGrafter"/>
</dbReference>
<evidence type="ECO:0000256" key="4">
    <source>
        <dbReference type="ARBA" id="ARBA00014400"/>
    </source>
</evidence>
<comment type="caution">
    <text evidence="12">The sequence shown here is derived from an EMBL/GenBank/DDBJ whole genome shotgun (WGS) entry which is preliminary data.</text>
</comment>
<dbReference type="AlphaFoldDB" id="A0A3S5BXS1"/>
<evidence type="ECO:0000256" key="10">
    <source>
        <dbReference type="SAM" id="Phobius"/>
    </source>
</evidence>